<dbReference type="PROSITE" id="PS50076">
    <property type="entry name" value="DNAJ_2"/>
    <property type="match status" value="1"/>
</dbReference>
<feature type="compositionally biased region" description="Basic and acidic residues" evidence="6">
    <location>
        <begin position="265"/>
        <end position="287"/>
    </location>
</feature>
<dbReference type="Proteomes" id="UP000191672">
    <property type="component" value="Unassembled WGS sequence"/>
</dbReference>
<comment type="subcellular location">
    <subcellularLocation>
        <location evidence="2">Cytoplasm</location>
    </subcellularLocation>
    <subcellularLocation>
        <location evidence="1">Nucleus</location>
    </subcellularLocation>
</comment>
<feature type="compositionally biased region" description="Low complexity" evidence="6">
    <location>
        <begin position="539"/>
        <end position="549"/>
    </location>
</feature>
<evidence type="ECO:0000256" key="5">
    <source>
        <dbReference type="ARBA" id="ARBA00023242"/>
    </source>
</evidence>
<feature type="compositionally biased region" description="Basic and acidic residues" evidence="6">
    <location>
        <begin position="361"/>
        <end position="386"/>
    </location>
</feature>
<name>A0A1V6PJ45_9EURO</name>
<dbReference type="InterPro" id="IPR018253">
    <property type="entry name" value="DnaJ_domain_CS"/>
</dbReference>
<reference evidence="9" key="1">
    <citation type="journal article" date="2017" name="Nat. Microbiol.">
        <title>Global analysis of biosynthetic gene clusters reveals vast potential of secondary metabolite production in Penicillium species.</title>
        <authorList>
            <person name="Nielsen J.C."/>
            <person name="Grijseels S."/>
            <person name="Prigent S."/>
            <person name="Ji B."/>
            <person name="Dainat J."/>
            <person name="Nielsen K.F."/>
            <person name="Frisvad J.C."/>
            <person name="Workman M."/>
            <person name="Nielsen J."/>
        </authorList>
    </citation>
    <scope>NUCLEOTIDE SEQUENCE [LARGE SCALE GENOMIC DNA]</scope>
    <source>
        <strain evidence="9">IBT 31811</strain>
    </source>
</reference>
<keyword evidence="3" id="KW-0963">Cytoplasm</keyword>
<feature type="region of interest" description="Disordered" evidence="6">
    <location>
        <begin position="54"/>
        <end position="159"/>
    </location>
</feature>
<keyword evidence="5" id="KW-0539">Nucleus</keyword>
<dbReference type="PRINTS" id="PR00625">
    <property type="entry name" value="JDOMAIN"/>
</dbReference>
<gene>
    <name evidence="8" type="ORF">PENANT_c123G01122</name>
</gene>
<feature type="compositionally biased region" description="Polar residues" evidence="6">
    <location>
        <begin position="502"/>
        <end position="522"/>
    </location>
</feature>
<evidence type="ECO:0000256" key="2">
    <source>
        <dbReference type="ARBA" id="ARBA00004496"/>
    </source>
</evidence>
<evidence type="ECO:0000256" key="4">
    <source>
        <dbReference type="ARBA" id="ARBA00023186"/>
    </source>
</evidence>
<dbReference type="PROSITE" id="PS00636">
    <property type="entry name" value="DNAJ_1"/>
    <property type="match status" value="1"/>
</dbReference>
<feature type="compositionally biased region" description="Polar residues" evidence="6">
    <location>
        <begin position="413"/>
        <end position="427"/>
    </location>
</feature>
<dbReference type="SUPFAM" id="SSF46565">
    <property type="entry name" value="Chaperone J-domain"/>
    <property type="match status" value="1"/>
</dbReference>
<evidence type="ECO:0000259" key="7">
    <source>
        <dbReference type="PROSITE" id="PS50076"/>
    </source>
</evidence>
<dbReference type="InterPro" id="IPR052094">
    <property type="entry name" value="Pre-mRNA-splicing_ERAD"/>
</dbReference>
<dbReference type="GO" id="GO:0005681">
    <property type="term" value="C:spliceosomal complex"/>
    <property type="evidence" value="ECO:0007669"/>
    <property type="project" value="TreeGrafter"/>
</dbReference>
<organism evidence="8 9">
    <name type="scientific">Penicillium antarcticum</name>
    <dbReference type="NCBI Taxonomy" id="416450"/>
    <lineage>
        <taxon>Eukaryota</taxon>
        <taxon>Fungi</taxon>
        <taxon>Dikarya</taxon>
        <taxon>Ascomycota</taxon>
        <taxon>Pezizomycotina</taxon>
        <taxon>Eurotiomycetes</taxon>
        <taxon>Eurotiomycetidae</taxon>
        <taxon>Eurotiales</taxon>
        <taxon>Aspergillaceae</taxon>
        <taxon>Penicillium</taxon>
    </lineage>
</organism>
<dbReference type="EMBL" id="MDYN01000123">
    <property type="protein sequence ID" value="OQD76727.1"/>
    <property type="molecule type" value="Genomic_DNA"/>
</dbReference>
<evidence type="ECO:0000256" key="3">
    <source>
        <dbReference type="ARBA" id="ARBA00022490"/>
    </source>
</evidence>
<feature type="compositionally biased region" description="Basic and acidic residues" evidence="6">
    <location>
        <begin position="56"/>
        <end position="101"/>
    </location>
</feature>
<evidence type="ECO:0000313" key="9">
    <source>
        <dbReference type="Proteomes" id="UP000191672"/>
    </source>
</evidence>
<keyword evidence="9" id="KW-1185">Reference proteome</keyword>
<dbReference type="InterPro" id="IPR036869">
    <property type="entry name" value="J_dom_sf"/>
</dbReference>
<dbReference type="PANTHER" id="PTHR44313">
    <property type="entry name" value="DNAJ HOMOLOG SUBFAMILY C MEMBER 17"/>
    <property type="match status" value="1"/>
</dbReference>
<dbReference type="Gene3D" id="1.10.287.110">
    <property type="entry name" value="DnaJ domain"/>
    <property type="match status" value="1"/>
</dbReference>
<proteinExistence type="predicted"/>
<feature type="compositionally biased region" description="Polar residues" evidence="6">
    <location>
        <begin position="289"/>
        <end position="305"/>
    </location>
</feature>
<feature type="compositionally biased region" description="Polar residues" evidence="6">
    <location>
        <begin position="436"/>
        <end position="468"/>
    </location>
</feature>
<dbReference type="AlphaFoldDB" id="A0A1V6PJ45"/>
<evidence type="ECO:0000313" key="8">
    <source>
        <dbReference type="EMBL" id="OQD76727.1"/>
    </source>
</evidence>
<dbReference type="CDD" id="cd06257">
    <property type="entry name" value="DnaJ"/>
    <property type="match status" value="1"/>
</dbReference>
<feature type="region of interest" description="Disordered" evidence="6">
    <location>
        <begin position="222"/>
        <end position="549"/>
    </location>
</feature>
<evidence type="ECO:0000256" key="6">
    <source>
        <dbReference type="SAM" id="MobiDB-lite"/>
    </source>
</evidence>
<feature type="compositionally biased region" description="Polar residues" evidence="6">
    <location>
        <begin position="314"/>
        <end position="329"/>
    </location>
</feature>
<sequence>MEDFYTLLGLRDDADGEDIKKAYRKNALKCHPDKNRQSDASKSNEKFAAISNAYETLKDPQKRAEYNLKKRAKDGLNKRAEDELNKRAEDELKKRAEDDSKRGRRHPTPAAPSQREPSSNGRPNKPATHPKGTYYSTGSKESYFSKAEVNEGPRLPNPNQHAYMRERFRQWGHGFYNKGTFSSMPYQRPGGQPEEDPNQHPYMRKNFRQRAHGFYNKGIFSSMLYQSPGGQPEEGEPPIQNATGYPQGRHKAQQGHAPFHAPPRPWERHSRPEEHDRREGQVPERRPVTKNQPTRTRTPSENSGINRLDKTDEPSQTSQAPGASNTQRSYQRKFVRDSTQPQTFGRRQSPGRSRSPSNQKPYRDRSPTVHQGYRSDHGQPEKDGPPVRKNTGYTQRRHEAQQGNAPVSDPGSARQTHSVGRTASEQQPIPEHQPTRTRPSSGVNQPDETYQPSQMGRTFRASTSQRANLNPALKKRGPGFGCIPPSEISHTTLLGGYRRSTGRPQSPTGSTSCSDLESTATQPPRFKNRRKATPKSRVLPPLNSSPPLS</sequence>
<comment type="caution">
    <text evidence="8">The sequence shown here is derived from an EMBL/GenBank/DDBJ whole genome shotgun (WGS) entry which is preliminary data.</text>
</comment>
<dbReference type="GO" id="GO:0005737">
    <property type="term" value="C:cytoplasm"/>
    <property type="evidence" value="ECO:0007669"/>
    <property type="project" value="UniProtKB-SubCell"/>
</dbReference>
<feature type="region of interest" description="Disordered" evidence="6">
    <location>
        <begin position="180"/>
        <end position="201"/>
    </location>
</feature>
<dbReference type="STRING" id="416450.A0A1V6PJ45"/>
<feature type="domain" description="J" evidence="7">
    <location>
        <begin position="3"/>
        <end position="70"/>
    </location>
</feature>
<accession>A0A1V6PJ45</accession>
<dbReference type="GO" id="GO:0000390">
    <property type="term" value="P:spliceosomal complex disassembly"/>
    <property type="evidence" value="ECO:0007669"/>
    <property type="project" value="TreeGrafter"/>
</dbReference>
<dbReference type="SMART" id="SM00271">
    <property type="entry name" value="DnaJ"/>
    <property type="match status" value="1"/>
</dbReference>
<dbReference type="PANTHER" id="PTHR44313:SF1">
    <property type="entry name" value="DNAJ HOMOLOG SUBFAMILY C MEMBER 17"/>
    <property type="match status" value="1"/>
</dbReference>
<protein>
    <recommendedName>
        <fullName evidence="7">J domain-containing protein</fullName>
    </recommendedName>
</protein>
<dbReference type="InterPro" id="IPR001623">
    <property type="entry name" value="DnaJ_domain"/>
</dbReference>
<dbReference type="Pfam" id="PF00226">
    <property type="entry name" value="DnaJ"/>
    <property type="match status" value="1"/>
</dbReference>
<keyword evidence="4" id="KW-0143">Chaperone</keyword>
<feature type="compositionally biased region" description="Low complexity" evidence="6">
    <location>
        <begin position="345"/>
        <end position="357"/>
    </location>
</feature>
<evidence type="ECO:0000256" key="1">
    <source>
        <dbReference type="ARBA" id="ARBA00004123"/>
    </source>
</evidence>